<evidence type="ECO:0000256" key="4">
    <source>
        <dbReference type="SAM" id="MobiDB-lite"/>
    </source>
</evidence>
<dbReference type="GO" id="GO:0045332">
    <property type="term" value="P:phospholipid translocation"/>
    <property type="evidence" value="ECO:0007669"/>
    <property type="project" value="TreeGrafter"/>
</dbReference>
<evidence type="ECO:0000256" key="3">
    <source>
        <dbReference type="ARBA" id="ARBA00022842"/>
    </source>
</evidence>
<keyword evidence="2" id="KW-0479">Metal-binding</keyword>
<dbReference type="Ensembl" id="ENSCABT00000007272.1">
    <property type="protein sequence ID" value="ENSCABP00000006654.1"/>
    <property type="gene ID" value="ENSCABG00000005043.1"/>
</dbReference>
<dbReference type="GeneTree" id="ENSGT00940000161917"/>
<dbReference type="InterPro" id="IPR032630">
    <property type="entry name" value="P_typ_ATPase_c"/>
</dbReference>
<feature type="region of interest" description="Disordered" evidence="4">
    <location>
        <begin position="220"/>
        <end position="256"/>
    </location>
</feature>
<evidence type="ECO:0000256" key="1">
    <source>
        <dbReference type="ARBA" id="ARBA00004141"/>
    </source>
</evidence>
<feature type="transmembrane region" description="Helical" evidence="5">
    <location>
        <begin position="60"/>
        <end position="78"/>
    </location>
</feature>
<feature type="transmembrane region" description="Helical" evidence="5">
    <location>
        <begin position="90"/>
        <end position="113"/>
    </location>
</feature>
<dbReference type="OMA" id="HTIPESP"/>
<keyword evidence="5" id="KW-0812">Transmembrane</keyword>
<dbReference type="GO" id="GO:0005802">
    <property type="term" value="C:trans-Golgi network"/>
    <property type="evidence" value="ECO:0007669"/>
    <property type="project" value="TreeGrafter"/>
</dbReference>
<dbReference type="Proteomes" id="UP000694404">
    <property type="component" value="Unplaced"/>
</dbReference>
<evidence type="ECO:0000313" key="8">
    <source>
        <dbReference type="Proteomes" id="UP000694404"/>
    </source>
</evidence>
<name>A0A8C0IMZ5_CHEAB</name>
<feature type="domain" description="P-type ATPase C-terminal" evidence="6">
    <location>
        <begin position="1"/>
        <end position="161"/>
    </location>
</feature>
<dbReference type="GO" id="GO:0005886">
    <property type="term" value="C:plasma membrane"/>
    <property type="evidence" value="ECO:0007669"/>
    <property type="project" value="TreeGrafter"/>
</dbReference>
<protein>
    <recommendedName>
        <fullName evidence="6">P-type ATPase C-terminal domain-containing protein</fullName>
    </recommendedName>
</protein>
<reference evidence="7" key="1">
    <citation type="submission" date="2025-08" db="UniProtKB">
        <authorList>
            <consortium name="Ensembl"/>
        </authorList>
    </citation>
    <scope>IDENTIFICATION</scope>
</reference>
<accession>A0A8C0IMZ5</accession>
<feature type="transmembrane region" description="Helical" evidence="5">
    <location>
        <begin position="133"/>
        <end position="154"/>
    </location>
</feature>
<keyword evidence="8" id="KW-1185">Reference proteome</keyword>
<evidence type="ECO:0000259" key="6">
    <source>
        <dbReference type="Pfam" id="PF16212"/>
    </source>
</evidence>
<organism evidence="7 8">
    <name type="scientific">Chelonoidis abingdonii</name>
    <name type="common">Abingdon island giant tortoise</name>
    <name type="synonym">Testudo abingdonii</name>
    <dbReference type="NCBI Taxonomy" id="106734"/>
    <lineage>
        <taxon>Eukaryota</taxon>
        <taxon>Metazoa</taxon>
        <taxon>Chordata</taxon>
        <taxon>Craniata</taxon>
        <taxon>Vertebrata</taxon>
        <taxon>Euteleostomi</taxon>
        <taxon>Archelosauria</taxon>
        <taxon>Testudinata</taxon>
        <taxon>Testudines</taxon>
        <taxon>Cryptodira</taxon>
        <taxon>Durocryptodira</taxon>
        <taxon>Testudinoidea</taxon>
        <taxon>Testudinidae</taxon>
        <taxon>Chelonoidis</taxon>
    </lineage>
</organism>
<dbReference type="PANTHER" id="PTHR24092:SF52">
    <property type="entry name" value="PHOSPHOLIPID-TRANSPORTING ATPASE FETA"/>
    <property type="match status" value="1"/>
</dbReference>
<dbReference type="GO" id="GO:0140326">
    <property type="term" value="F:ATPase-coupled intramembrane lipid transporter activity"/>
    <property type="evidence" value="ECO:0007669"/>
    <property type="project" value="TreeGrafter"/>
</dbReference>
<dbReference type="PANTHER" id="PTHR24092">
    <property type="entry name" value="PROBABLE PHOSPHOLIPID-TRANSPORTING ATPASE"/>
    <property type="match status" value="1"/>
</dbReference>
<proteinExistence type="predicted"/>
<dbReference type="GO" id="GO:0046872">
    <property type="term" value="F:metal ion binding"/>
    <property type="evidence" value="ECO:0007669"/>
    <property type="project" value="UniProtKB-KW"/>
</dbReference>
<feature type="compositionally biased region" description="Polar residues" evidence="4">
    <location>
        <begin position="220"/>
        <end position="229"/>
    </location>
</feature>
<keyword evidence="3" id="KW-0460">Magnesium</keyword>
<comment type="subcellular location">
    <subcellularLocation>
        <location evidence="1">Membrane</location>
        <topology evidence="1">Multi-pass membrane protein</topology>
    </subcellularLocation>
</comment>
<dbReference type="GO" id="GO:0007030">
    <property type="term" value="P:Golgi organization"/>
    <property type="evidence" value="ECO:0007669"/>
    <property type="project" value="TreeGrafter"/>
</dbReference>
<keyword evidence="5" id="KW-0472">Membrane</keyword>
<keyword evidence="5" id="KW-1133">Transmembrane helix</keyword>
<sequence length="256" mass="28676">MQFPHLYEPGQQNLYFNKIEFVKCVLHGIYSSLILFFIPYGAMYDTVRSDGKAIADYQSFALMAQTCLLIVVSVQIGLDTAYWTAVNQFFIWGSLSVYFAIIFTMYSDGMYLIFTASFPFIGTARNTLSQPSVWLAIFLSIILCVLPVVGGRFLKSQLMPTVSDKVRGYIAGARPRLSQPPSTRLRRTSTRRSGYAFSHQHGFGALIMSGRNMRPKLPFTTTGTFSPNSEKNKHKGIDGWSEQGWGGLGHEGSWAE</sequence>
<evidence type="ECO:0000256" key="5">
    <source>
        <dbReference type="SAM" id="Phobius"/>
    </source>
</evidence>
<evidence type="ECO:0000256" key="2">
    <source>
        <dbReference type="ARBA" id="ARBA00022723"/>
    </source>
</evidence>
<dbReference type="Pfam" id="PF16212">
    <property type="entry name" value="PhoLip_ATPase_C"/>
    <property type="match status" value="1"/>
</dbReference>
<reference evidence="7" key="2">
    <citation type="submission" date="2025-09" db="UniProtKB">
        <authorList>
            <consortium name="Ensembl"/>
        </authorList>
    </citation>
    <scope>IDENTIFICATION</scope>
</reference>
<feature type="transmembrane region" description="Helical" evidence="5">
    <location>
        <begin position="21"/>
        <end position="40"/>
    </location>
</feature>
<evidence type="ECO:0000313" key="7">
    <source>
        <dbReference type="Ensembl" id="ENSCABP00000006654.1"/>
    </source>
</evidence>
<dbReference type="AlphaFoldDB" id="A0A8C0IMZ5"/>